<organism evidence="3 4">
    <name type="scientific">Dissostichus eleginoides</name>
    <name type="common">Patagonian toothfish</name>
    <name type="synonym">Dissostichus amissus</name>
    <dbReference type="NCBI Taxonomy" id="100907"/>
    <lineage>
        <taxon>Eukaryota</taxon>
        <taxon>Metazoa</taxon>
        <taxon>Chordata</taxon>
        <taxon>Craniata</taxon>
        <taxon>Vertebrata</taxon>
        <taxon>Euteleostomi</taxon>
        <taxon>Actinopterygii</taxon>
        <taxon>Neopterygii</taxon>
        <taxon>Teleostei</taxon>
        <taxon>Neoteleostei</taxon>
        <taxon>Acanthomorphata</taxon>
        <taxon>Eupercaria</taxon>
        <taxon>Perciformes</taxon>
        <taxon>Notothenioidei</taxon>
        <taxon>Nototheniidae</taxon>
        <taxon>Dissostichus</taxon>
    </lineage>
</organism>
<reference evidence="3" key="1">
    <citation type="submission" date="2023-04" db="EMBL/GenBank/DDBJ databases">
        <title>Chromosome-level genome of Chaenocephalus aceratus.</title>
        <authorList>
            <person name="Park H."/>
        </authorList>
    </citation>
    <scope>NUCLEOTIDE SEQUENCE</scope>
    <source>
        <strain evidence="3">DE</strain>
        <tissue evidence="3">Muscle</tissue>
    </source>
</reference>
<name>A0AAD9BJQ4_DISEL</name>
<evidence type="ECO:0000256" key="1">
    <source>
        <dbReference type="SAM" id="MobiDB-lite"/>
    </source>
</evidence>
<feature type="non-terminal residue" evidence="3">
    <location>
        <position position="138"/>
    </location>
</feature>
<keyword evidence="2" id="KW-1133">Transmembrane helix</keyword>
<evidence type="ECO:0000256" key="2">
    <source>
        <dbReference type="SAM" id="Phobius"/>
    </source>
</evidence>
<feature type="compositionally biased region" description="Basic and acidic residues" evidence="1">
    <location>
        <begin position="124"/>
        <end position="138"/>
    </location>
</feature>
<sequence>MGHGAQTDRGRGRGARSSPEMLTLSWLLLFLLVDIGVAQGLNAKEELTTHYNHQTPTNPYTLLRDLFFFILELCYFGRSNDQALHTLTHLYTLALLSLIAAFAGPGGVQRAKNGAIEKEDDEWESSKGEGDSDENKRG</sequence>
<proteinExistence type="predicted"/>
<dbReference type="Proteomes" id="UP001228049">
    <property type="component" value="Unassembled WGS sequence"/>
</dbReference>
<feature type="transmembrane region" description="Helical" evidence="2">
    <location>
        <begin position="21"/>
        <end position="41"/>
    </location>
</feature>
<feature type="region of interest" description="Disordered" evidence="1">
    <location>
        <begin position="111"/>
        <end position="138"/>
    </location>
</feature>
<evidence type="ECO:0000313" key="3">
    <source>
        <dbReference type="EMBL" id="KAK1883978.1"/>
    </source>
</evidence>
<dbReference type="EMBL" id="JASDAP010000022">
    <property type="protein sequence ID" value="KAK1883978.1"/>
    <property type="molecule type" value="Genomic_DNA"/>
</dbReference>
<accession>A0AAD9BJQ4</accession>
<comment type="caution">
    <text evidence="3">The sequence shown here is derived from an EMBL/GenBank/DDBJ whole genome shotgun (WGS) entry which is preliminary data.</text>
</comment>
<gene>
    <name evidence="3" type="ORF">KUDE01_022301</name>
</gene>
<keyword evidence="4" id="KW-1185">Reference proteome</keyword>
<feature type="transmembrane region" description="Helical" evidence="2">
    <location>
        <begin position="90"/>
        <end position="108"/>
    </location>
</feature>
<protein>
    <submittedName>
        <fullName evidence="3">Cytoplasmic dynein 1 heavy chain 1</fullName>
    </submittedName>
</protein>
<dbReference type="AlphaFoldDB" id="A0AAD9BJQ4"/>
<keyword evidence="2" id="KW-0472">Membrane</keyword>
<evidence type="ECO:0000313" key="4">
    <source>
        <dbReference type="Proteomes" id="UP001228049"/>
    </source>
</evidence>
<keyword evidence="2" id="KW-0812">Transmembrane</keyword>